<proteinExistence type="predicted"/>
<gene>
    <name evidence="3" type="primary">LOC104738362</name>
</gene>
<accession>A0ABM1QTP5</accession>
<feature type="compositionally biased region" description="Basic and acidic residues" evidence="1">
    <location>
        <begin position="53"/>
        <end position="63"/>
    </location>
</feature>
<dbReference type="GeneID" id="104738362"/>
<evidence type="ECO:0000313" key="3">
    <source>
        <dbReference type="RefSeq" id="XP_019090133.1"/>
    </source>
</evidence>
<evidence type="ECO:0000256" key="1">
    <source>
        <dbReference type="SAM" id="MobiDB-lite"/>
    </source>
</evidence>
<reference evidence="2" key="1">
    <citation type="journal article" date="2014" name="Nat. Commun.">
        <title>The emerging biofuel crop Camelina sativa retains a highly undifferentiated hexaploid genome structure.</title>
        <authorList>
            <person name="Kagale S."/>
            <person name="Koh C."/>
            <person name="Nixon J."/>
            <person name="Bollina V."/>
            <person name="Clarke W.E."/>
            <person name="Tuteja R."/>
            <person name="Spillane C."/>
            <person name="Robinson S.J."/>
            <person name="Links M.G."/>
            <person name="Clarke C."/>
            <person name="Higgins E.E."/>
            <person name="Huebert T."/>
            <person name="Sharpe A.G."/>
            <person name="Parkin I.A."/>
        </authorList>
    </citation>
    <scope>NUCLEOTIDE SEQUENCE [LARGE SCALE GENOMIC DNA]</scope>
    <source>
        <strain evidence="2">cv. DH55</strain>
    </source>
</reference>
<dbReference type="Proteomes" id="UP000694864">
    <property type="component" value="Chromosome 13"/>
</dbReference>
<reference evidence="3" key="2">
    <citation type="submission" date="2025-08" db="UniProtKB">
        <authorList>
            <consortium name="RefSeq"/>
        </authorList>
    </citation>
    <scope>IDENTIFICATION</scope>
    <source>
        <tissue evidence="3">Leaf</tissue>
    </source>
</reference>
<evidence type="ECO:0000313" key="2">
    <source>
        <dbReference type="Proteomes" id="UP000694864"/>
    </source>
</evidence>
<feature type="compositionally biased region" description="Basic and acidic residues" evidence="1">
    <location>
        <begin position="18"/>
        <end position="38"/>
    </location>
</feature>
<name>A0ABM1QTP5_CAMSA</name>
<sequence length="360" mass="41456">MIPWTYLDISYEAYRREKMEGKKTSLQGRREVWNRLEQGRATPYRSPSPQKDPPLHPARDMSTKQRGRQLNHEATPVHSRRGKNMPRSRSSKQRTEVRDCALLSERGRRKQRYEDTFGLEPRRVEEERKDQALDSRLDYSNSRKAIISSKPTPCPLDSQATISDLQVATFRAKEIILSPDHVRERPFRLNLQKKAGPQTPSFGKDTLVAIPPNLVVKINKNWYDQTVEEEEAALQETPLEDRFNNSIRIADPRPIIVSPRIMREPQTKNYVPSLDLAETKAVDTDEYLQDVDRDALEWDENYDDLDKVDLEWTEEDAKAYREAVASGWDPTGIDLDADDLLGEERQKLDISAGAGVYHGG</sequence>
<feature type="region of interest" description="Disordered" evidence="1">
    <location>
        <begin position="18"/>
        <end position="103"/>
    </location>
</feature>
<protein>
    <submittedName>
        <fullName evidence="3">Uncharacterized protein LOC104738362</fullName>
    </submittedName>
</protein>
<organism evidence="2 3">
    <name type="scientific">Camelina sativa</name>
    <name type="common">False flax</name>
    <name type="synonym">Myagrum sativum</name>
    <dbReference type="NCBI Taxonomy" id="90675"/>
    <lineage>
        <taxon>Eukaryota</taxon>
        <taxon>Viridiplantae</taxon>
        <taxon>Streptophyta</taxon>
        <taxon>Embryophyta</taxon>
        <taxon>Tracheophyta</taxon>
        <taxon>Spermatophyta</taxon>
        <taxon>Magnoliopsida</taxon>
        <taxon>eudicotyledons</taxon>
        <taxon>Gunneridae</taxon>
        <taxon>Pentapetalae</taxon>
        <taxon>rosids</taxon>
        <taxon>malvids</taxon>
        <taxon>Brassicales</taxon>
        <taxon>Brassicaceae</taxon>
        <taxon>Camelineae</taxon>
        <taxon>Camelina</taxon>
    </lineage>
</organism>
<dbReference type="RefSeq" id="XP_019090133.1">
    <property type="nucleotide sequence ID" value="XM_019234588.1"/>
</dbReference>
<feature type="compositionally biased region" description="Basic residues" evidence="1">
    <location>
        <begin position="78"/>
        <end position="92"/>
    </location>
</feature>
<keyword evidence="2" id="KW-1185">Reference proteome</keyword>